<feature type="domain" description="HTH LytTR-type" evidence="5">
    <location>
        <begin position="158"/>
        <end position="239"/>
    </location>
</feature>
<accession>A0AAP2RFY0</accession>
<gene>
    <name evidence="6" type="ORF">LQE92_01040</name>
</gene>
<keyword evidence="7" id="KW-1185">Reference proteome</keyword>
<comment type="caution">
    <text evidence="6">The sequence shown here is derived from an EMBL/GenBank/DDBJ whole genome shotgun (WGS) entry which is preliminary data.</text>
</comment>
<dbReference type="PANTHER" id="PTHR37299:SF1">
    <property type="entry name" value="STAGE 0 SPORULATION PROTEIN A HOMOLOG"/>
    <property type="match status" value="1"/>
</dbReference>
<feature type="domain" description="Response regulatory" evidence="4">
    <location>
        <begin position="12"/>
        <end position="130"/>
    </location>
</feature>
<dbReference type="InterPro" id="IPR001789">
    <property type="entry name" value="Sig_transdc_resp-reg_receiver"/>
</dbReference>
<dbReference type="PANTHER" id="PTHR37299">
    <property type="entry name" value="TRANSCRIPTIONAL REGULATOR-RELATED"/>
    <property type="match status" value="1"/>
</dbReference>
<dbReference type="InterPro" id="IPR011006">
    <property type="entry name" value="CheY-like_superfamily"/>
</dbReference>
<evidence type="ECO:0000256" key="3">
    <source>
        <dbReference type="PROSITE-ProRule" id="PRU00169"/>
    </source>
</evidence>
<dbReference type="InterPro" id="IPR007492">
    <property type="entry name" value="LytTR_DNA-bd_dom"/>
</dbReference>
<dbReference type="Pfam" id="PF04397">
    <property type="entry name" value="LytTR"/>
    <property type="match status" value="1"/>
</dbReference>
<sequence length="247" mass="27819">MIFSVEGGMEMLAVICDDLAPDREILLGYCARYAKENRLPIATLAYENAGELLQSQEARAAAVMFLDIYMDGALGVDAARILRGKGYLGALVFTTTSQEHYADGFDVEAAHYLLKPVSWDAFCEAMRRVHARINLSMRRVRVNAGRDEVDIDASGIKYIEVYGHKTVLHTVRGEMAVSQSLTALEERLGGNPFLRCYRYFIVNMDFVKRMNKDSFLMKDGREIPLARDGRAALKSRYMAYVFGRMEG</sequence>
<dbReference type="Gene3D" id="3.40.50.2300">
    <property type="match status" value="1"/>
</dbReference>
<proteinExistence type="predicted"/>
<organism evidence="6 7">
    <name type="scientific">Lientehia hominis</name>
    <dbReference type="NCBI Taxonomy" id="2897778"/>
    <lineage>
        <taxon>Bacteria</taxon>
        <taxon>Bacillati</taxon>
        <taxon>Bacillota</taxon>
        <taxon>Clostridia</taxon>
        <taxon>Lachnospirales</taxon>
        <taxon>Lachnospiraceae</taxon>
        <taxon>Lientehia</taxon>
    </lineage>
</organism>
<dbReference type="Proteomes" id="UP001299265">
    <property type="component" value="Unassembled WGS sequence"/>
</dbReference>
<dbReference type="RefSeq" id="WP_231061161.1">
    <property type="nucleotide sequence ID" value="NZ_JAJNOR010000001.1"/>
</dbReference>
<evidence type="ECO:0000256" key="2">
    <source>
        <dbReference type="ARBA" id="ARBA00024867"/>
    </source>
</evidence>
<dbReference type="Gene3D" id="2.40.50.1020">
    <property type="entry name" value="LytTr DNA-binding domain"/>
    <property type="match status" value="1"/>
</dbReference>
<protein>
    <recommendedName>
        <fullName evidence="1">Stage 0 sporulation protein A homolog</fullName>
    </recommendedName>
</protein>
<keyword evidence="3" id="KW-0597">Phosphoprotein</keyword>
<dbReference type="GO" id="GO:0000156">
    <property type="term" value="F:phosphorelay response regulator activity"/>
    <property type="evidence" value="ECO:0007669"/>
    <property type="project" value="InterPro"/>
</dbReference>
<dbReference type="GO" id="GO:0003677">
    <property type="term" value="F:DNA binding"/>
    <property type="evidence" value="ECO:0007669"/>
    <property type="project" value="UniProtKB-KW"/>
</dbReference>
<feature type="modified residue" description="4-aspartylphosphate" evidence="3">
    <location>
        <position position="67"/>
    </location>
</feature>
<dbReference type="InterPro" id="IPR046947">
    <property type="entry name" value="LytR-like"/>
</dbReference>
<evidence type="ECO:0000256" key="1">
    <source>
        <dbReference type="ARBA" id="ARBA00018672"/>
    </source>
</evidence>
<keyword evidence="6" id="KW-0238">DNA-binding</keyword>
<reference evidence="6 7" key="1">
    <citation type="submission" date="2021-11" db="EMBL/GenBank/DDBJ databases">
        <title>Lacrimispora sp. nov. NSJ-141 isolated from human feces.</title>
        <authorList>
            <person name="Abdugheni R."/>
        </authorList>
    </citation>
    <scope>NUCLEOTIDE SEQUENCE [LARGE SCALE GENOMIC DNA]</scope>
    <source>
        <strain evidence="6 7">NSJ-141</strain>
    </source>
</reference>
<dbReference type="PROSITE" id="PS50930">
    <property type="entry name" value="HTH_LYTTR"/>
    <property type="match status" value="1"/>
</dbReference>
<dbReference type="EMBL" id="JAJNOR010000001">
    <property type="protein sequence ID" value="MCD2491211.1"/>
    <property type="molecule type" value="Genomic_DNA"/>
</dbReference>
<dbReference type="PROSITE" id="PS50110">
    <property type="entry name" value="RESPONSE_REGULATORY"/>
    <property type="match status" value="1"/>
</dbReference>
<evidence type="ECO:0000259" key="5">
    <source>
        <dbReference type="PROSITE" id="PS50930"/>
    </source>
</evidence>
<name>A0AAP2RFY0_9FIRM</name>
<evidence type="ECO:0000259" key="4">
    <source>
        <dbReference type="PROSITE" id="PS50110"/>
    </source>
</evidence>
<dbReference type="SMART" id="SM00850">
    <property type="entry name" value="LytTR"/>
    <property type="match status" value="1"/>
</dbReference>
<evidence type="ECO:0000313" key="7">
    <source>
        <dbReference type="Proteomes" id="UP001299265"/>
    </source>
</evidence>
<dbReference type="SUPFAM" id="SSF52172">
    <property type="entry name" value="CheY-like"/>
    <property type="match status" value="1"/>
</dbReference>
<dbReference type="AlphaFoldDB" id="A0AAP2RFY0"/>
<comment type="function">
    <text evidence="2">May play the central regulatory role in sporulation. It may be an element of the effector pathway responsible for the activation of sporulation genes in response to nutritional stress. Spo0A may act in concert with spo0H (a sigma factor) to control the expression of some genes that are critical to the sporulation process.</text>
</comment>
<evidence type="ECO:0000313" key="6">
    <source>
        <dbReference type="EMBL" id="MCD2491211.1"/>
    </source>
</evidence>